<evidence type="ECO:0000313" key="4">
    <source>
        <dbReference type="Proteomes" id="UP000721236"/>
    </source>
</evidence>
<keyword evidence="4" id="KW-1185">Reference proteome</keyword>
<protein>
    <submittedName>
        <fullName evidence="3">Uncharacterized protein</fullName>
    </submittedName>
</protein>
<name>A0ABM8XRW8_9BURK</name>
<accession>A0ABM8XRW8</accession>
<gene>
    <name evidence="3" type="ORF">LMG21510_04732</name>
</gene>
<feature type="signal peptide" evidence="2">
    <location>
        <begin position="1"/>
        <end position="22"/>
    </location>
</feature>
<dbReference type="Proteomes" id="UP000721236">
    <property type="component" value="Unassembled WGS sequence"/>
</dbReference>
<comment type="caution">
    <text evidence="3">The sequence shown here is derived from an EMBL/GenBank/DDBJ whole genome shotgun (WGS) entry which is preliminary data.</text>
</comment>
<evidence type="ECO:0000256" key="1">
    <source>
        <dbReference type="SAM" id="MobiDB-lite"/>
    </source>
</evidence>
<feature type="chain" id="PRO_5045982014" evidence="2">
    <location>
        <begin position="23"/>
        <end position="254"/>
    </location>
</feature>
<keyword evidence="2" id="KW-0732">Signal</keyword>
<reference evidence="3 4" key="1">
    <citation type="submission" date="2021-08" db="EMBL/GenBank/DDBJ databases">
        <authorList>
            <person name="Peeters C."/>
        </authorList>
    </citation>
    <scope>NUCLEOTIDE SEQUENCE [LARGE SCALE GENOMIC DNA]</scope>
    <source>
        <strain evidence="3 4">LMG 21510</strain>
    </source>
</reference>
<dbReference type="EMBL" id="CAJZAH010000008">
    <property type="protein sequence ID" value="CAG9183033.1"/>
    <property type="molecule type" value="Genomic_DNA"/>
</dbReference>
<evidence type="ECO:0000256" key="2">
    <source>
        <dbReference type="SAM" id="SignalP"/>
    </source>
</evidence>
<dbReference type="RefSeq" id="WP_224044283.1">
    <property type="nucleotide sequence ID" value="NZ_CAJZAH010000008.1"/>
</dbReference>
<evidence type="ECO:0000313" key="3">
    <source>
        <dbReference type="EMBL" id="CAG9183033.1"/>
    </source>
</evidence>
<feature type="compositionally biased region" description="Low complexity" evidence="1">
    <location>
        <begin position="226"/>
        <end position="242"/>
    </location>
</feature>
<proteinExistence type="predicted"/>
<sequence>MRLTFVGPGIAGLMLAASLAHAAPGGNTAGAANGTGATKSTASATVAPAGPAAPTAGDALAPMLKMLEIGNPLPRLPDCADSRTPDGREVTAFCVELRGDGVMRQVGVPRDKRPAFMDGPHALALVDRNALVGLIVPTDGVRSEQAALQALNARYGQPFRQEQVSLADKAGKAVNTVHAGWMPKPLTVELYAIPDDPNTGTIELLLPRARALMAEQDAAVEKQLNPQAASAPKATAKAAPAAKEPPKKGPPGSW</sequence>
<feature type="region of interest" description="Disordered" evidence="1">
    <location>
        <begin position="222"/>
        <end position="254"/>
    </location>
</feature>
<organism evidence="3 4">
    <name type="scientific">Cupriavidus respiraculi</name>
    <dbReference type="NCBI Taxonomy" id="195930"/>
    <lineage>
        <taxon>Bacteria</taxon>
        <taxon>Pseudomonadati</taxon>
        <taxon>Pseudomonadota</taxon>
        <taxon>Betaproteobacteria</taxon>
        <taxon>Burkholderiales</taxon>
        <taxon>Burkholderiaceae</taxon>
        <taxon>Cupriavidus</taxon>
    </lineage>
</organism>